<dbReference type="FunFam" id="3.40.50.150:FF:000554">
    <property type="entry name" value="Cation-transporting ATPase"/>
    <property type="match status" value="1"/>
</dbReference>
<keyword evidence="3" id="KW-1185">Reference proteome</keyword>
<gene>
    <name evidence="2" type="ORF">CVT24_003425</name>
</gene>
<dbReference type="InterPro" id="IPR029063">
    <property type="entry name" value="SAM-dependent_MTases_sf"/>
</dbReference>
<evidence type="ECO:0000256" key="1">
    <source>
        <dbReference type="ARBA" id="ARBA00010815"/>
    </source>
</evidence>
<reference evidence="2 3" key="1">
    <citation type="journal article" date="2018" name="Evol. Lett.">
        <title>Horizontal gene cluster transfer increased hallucinogenic mushroom diversity.</title>
        <authorList>
            <person name="Reynolds H.T."/>
            <person name="Vijayakumar V."/>
            <person name="Gluck-Thaler E."/>
            <person name="Korotkin H.B."/>
            <person name="Matheny P.B."/>
            <person name="Slot J.C."/>
        </authorList>
    </citation>
    <scope>NUCLEOTIDE SEQUENCE [LARGE SCALE GENOMIC DNA]</scope>
    <source>
        <strain evidence="2 3">2629</strain>
    </source>
</reference>
<dbReference type="CDD" id="cd02440">
    <property type="entry name" value="AdoMet_MTases"/>
    <property type="match status" value="1"/>
</dbReference>
<name>A0A409Y6P9_9AGAR</name>
<comment type="caution">
    <text evidence="2">The sequence shown here is derived from an EMBL/GenBank/DDBJ whole genome shotgun (WGS) entry which is preliminary data.</text>
</comment>
<dbReference type="Gene3D" id="3.40.50.150">
    <property type="entry name" value="Vaccinia Virus protein VP39"/>
    <property type="match status" value="4"/>
</dbReference>
<dbReference type="PANTHER" id="PTHR43832">
    <property type="match status" value="1"/>
</dbReference>
<comment type="similarity">
    <text evidence="1">Belongs to the CFA/CMAS family.</text>
</comment>
<sequence>MDSVLKIGYDLLDRGLVPDFILRRAIRLLLRQRLREIDHGSLEANHAAKMKFVEDVKARTTIAEVPEKANEQHYEVSTEFILSTLGPYAKYSSCLYPTGRETLDEAERLMLESYCEKAMLRDGLDILDLGCGWGSLSLFLAEKYPNSRITGLSNSSTQKAHIDSRAKEKGLTNVEIITADVNTHDFNGSKTFDRILSIEMFEHMKNYEALFKKVSTWLRPTNSSDENTERDEALLFVHIFCHRTTPYHFEEDDGWMAQNFFSGGTMPSHDLFLYFQTDLTLVRNWYLPGTHYSRTLEDWLTLQDKNGKSGSFFCPFLKSSQSQVATEFMLSTLGPYGKYSSCLYPTGRETLDEAERLMMESYCEKANFRDGLDILDLGCGACQPFQYDSKACIYLTVIFTLGWGSFVIFLAEKYPNARITGMSNSKTQKLHIDKKVKERGFTNVEVLRGTMPSHDLFLYFQNDLTLIRSWYLSGMHYSRTHDHWLATQDKNRKIGLRILEEDAKAKGHSPEVGRRTFYRFRVFYIACSEFFKMDGGEQWGVGHYLFKRK</sequence>
<evidence type="ECO:0000313" key="3">
    <source>
        <dbReference type="Proteomes" id="UP000284842"/>
    </source>
</evidence>
<dbReference type="OrthoDB" id="506498at2759"/>
<organism evidence="2 3">
    <name type="scientific">Panaeolus cyanescens</name>
    <dbReference type="NCBI Taxonomy" id="181874"/>
    <lineage>
        <taxon>Eukaryota</taxon>
        <taxon>Fungi</taxon>
        <taxon>Dikarya</taxon>
        <taxon>Basidiomycota</taxon>
        <taxon>Agaricomycotina</taxon>
        <taxon>Agaricomycetes</taxon>
        <taxon>Agaricomycetidae</taxon>
        <taxon>Agaricales</taxon>
        <taxon>Agaricineae</taxon>
        <taxon>Galeropsidaceae</taxon>
        <taxon>Panaeolus</taxon>
    </lineage>
</organism>
<dbReference type="SUPFAM" id="SSF53335">
    <property type="entry name" value="S-adenosyl-L-methionine-dependent methyltransferases"/>
    <property type="match status" value="2"/>
</dbReference>
<evidence type="ECO:0008006" key="4">
    <source>
        <dbReference type="Google" id="ProtNLM"/>
    </source>
</evidence>
<dbReference type="InParanoid" id="A0A409Y6P9"/>
<protein>
    <recommendedName>
        <fullName evidence="4">Methyltransferase domain-containing protein</fullName>
    </recommendedName>
</protein>
<evidence type="ECO:0000313" key="2">
    <source>
        <dbReference type="EMBL" id="PPQ98717.1"/>
    </source>
</evidence>
<dbReference type="Proteomes" id="UP000284842">
    <property type="component" value="Unassembled WGS sequence"/>
</dbReference>
<dbReference type="Pfam" id="PF02353">
    <property type="entry name" value="CMAS"/>
    <property type="match status" value="1"/>
</dbReference>
<dbReference type="EMBL" id="NHTK01001378">
    <property type="protein sequence ID" value="PPQ98717.1"/>
    <property type="molecule type" value="Genomic_DNA"/>
</dbReference>
<accession>A0A409Y6P9</accession>
<proteinExistence type="inferred from homology"/>
<dbReference type="PANTHER" id="PTHR43832:SF1">
    <property type="entry name" value="S-ADENOSYL-L-METHIONINE-DEPENDENT METHYLTRANSFERASES SUPERFAMILY PROTEIN"/>
    <property type="match status" value="1"/>
</dbReference>
<dbReference type="STRING" id="181874.A0A409Y6P9"/>
<dbReference type="AlphaFoldDB" id="A0A409Y6P9"/>